<name>A0A136Q8B4_9FIRM</name>
<dbReference type="PROSITE" id="PS51257">
    <property type="entry name" value="PROKAR_LIPOPROTEIN"/>
    <property type="match status" value="1"/>
</dbReference>
<comment type="caution">
    <text evidence="2">The sequence shown here is derived from an EMBL/GenBank/DDBJ whole genome shotgun (WGS) entry which is preliminary data.</text>
</comment>
<feature type="signal peptide" evidence="1">
    <location>
        <begin position="1"/>
        <end position="20"/>
    </location>
</feature>
<keyword evidence="3" id="KW-1185">Reference proteome</keyword>
<dbReference type="OrthoDB" id="2087454at2"/>
<protein>
    <submittedName>
        <fullName evidence="2">Uncharacterized protein</fullName>
    </submittedName>
</protein>
<reference evidence="2 3" key="1">
    <citation type="submission" date="2016-02" db="EMBL/GenBank/DDBJ databases">
        <authorList>
            <person name="Wen L."/>
            <person name="He K."/>
            <person name="Yang H."/>
        </authorList>
    </citation>
    <scope>NUCLEOTIDE SEQUENCE [LARGE SCALE GENOMIC DNA]</scope>
    <source>
        <strain evidence="2 3">DSM 22607</strain>
    </source>
</reference>
<feature type="chain" id="PRO_5038640705" evidence="1">
    <location>
        <begin position="21"/>
        <end position="136"/>
    </location>
</feature>
<dbReference type="RefSeq" id="WP_066523504.1">
    <property type="nucleotide sequence ID" value="NZ_CABMOF010000020.1"/>
</dbReference>
<gene>
    <name evidence="2" type="ORF">HMPREF3293_00211</name>
</gene>
<proteinExistence type="predicted"/>
<dbReference type="Proteomes" id="UP000070366">
    <property type="component" value="Unassembled WGS sequence"/>
</dbReference>
<dbReference type="EMBL" id="LSZW01000022">
    <property type="protein sequence ID" value="KXK66907.1"/>
    <property type="molecule type" value="Genomic_DNA"/>
</dbReference>
<accession>A0A136Q8B4</accession>
<keyword evidence="1" id="KW-0732">Signal</keyword>
<organism evidence="2 3">
    <name type="scientific">Christensenella minuta</name>
    <dbReference type="NCBI Taxonomy" id="626937"/>
    <lineage>
        <taxon>Bacteria</taxon>
        <taxon>Bacillati</taxon>
        <taxon>Bacillota</taxon>
        <taxon>Clostridia</taxon>
        <taxon>Christensenellales</taxon>
        <taxon>Christensenellaceae</taxon>
        <taxon>Christensenella</taxon>
    </lineage>
</organism>
<evidence type="ECO:0000313" key="3">
    <source>
        <dbReference type="Proteomes" id="UP000070366"/>
    </source>
</evidence>
<evidence type="ECO:0000313" key="2">
    <source>
        <dbReference type="EMBL" id="KXK66907.1"/>
    </source>
</evidence>
<dbReference type="STRING" id="626937.HMPREF3293_00211"/>
<dbReference type="KEGG" id="cmiu:B1H56_06865"/>
<sequence length="136" mass="14883">MKKSLLGIVIALLLAFSACSLTPADKYDNFINDLDAITRLQTGLQQMKDGGLTLYVKADMKTLARELSVFNTEDGEIRKINENFIRTAHSLREGMDAAEEDEASASVFYEEARDSFEKGFQAFSSLETSGGGRTGG</sequence>
<evidence type="ECO:0000256" key="1">
    <source>
        <dbReference type="SAM" id="SignalP"/>
    </source>
</evidence>
<dbReference type="AlphaFoldDB" id="A0A136Q8B4"/>